<accession>A0A8S5MIE9</accession>
<reference evidence="1" key="1">
    <citation type="journal article" date="2021" name="Proc. Natl. Acad. Sci. U.S.A.">
        <title>A Catalog of Tens of Thousands of Viruses from Human Metagenomes Reveals Hidden Associations with Chronic Diseases.</title>
        <authorList>
            <person name="Tisza M.J."/>
            <person name="Buck C.B."/>
        </authorList>
    </citation>
    <scope>NUCLEOTIDE SEQUENCE</scope>
    <source>
        <strain evidence="1">Ct9Ns12</strain>
    </source>
</reference>
<organism evidence="1">
    <name type="scientific">Myoviridae sp. ct9Ns12</name>
    <dbReference type="NCBI Taxonomy" id="2826626"/>
    <lineage>
        <taxon>Viruses</taxon>
        <taxon>Duplodnaviria</taxon>
        <taxon>Heunggongvirae</taxon>
        <taxon>Uroviricota</taxon>
        <taxon>Caudoviricetes</taxon>
    </lineage>
</organism>
<evidence type="ECO:0000313" key="1">
    <source>
        <dbReference type="EMBL" id="DAD81675.1"/>
    </source>
</evidence>
<sequence length="39" mass="3804">MVTVKVDANNGASVRTAIVNISTASKAAAVEVTQAGTGT</sequence>
<name>A0A8S5MIE9_9CAUD</name>
<protein>
    <submittedName>
        <fullName evidence="1">Binding domain, N-terminal</fullName>
    </submittedName>
</protein>
<dbReference type="EMBL" id="BK014906">
    <property type="protein sequence ID" value="DAD81675.1"/>
    <property type="molecule type" value="Genomic_DNA"/>
</dbReference>
<proteinExistence type="predicted"/>